<feature type="signal peptide" evidence="1">
    <location>
        <begin position="1"/>
        <end position="24"/>
    </location>
</feature>
<dbReference type="AlphaFoldDB" id="A0ABD3K2T2"/>
<evidence type="ECO:0000256" key="1">
    <source>
        <dbReference type="SAM" id="SignalP"/>
    </source>
</evidence>
<evidence type="ECO:0008006" key="4">
    <source>
        <dbReference type="Google" id="ProtNLM"/>
    </source>
</evidence>
<accession>A0ABD3K2T2</accession>
<evidence type="ECO:0000313" key="3">
    <source>
        <dbReference type="Proteomes" id="UP001634007"/>
    </source>
</evidence>
<reference evidence="2 3" key="1">
    <citation type="submission" date="2024-11" db="EMBL/GenBank/DDBJ databases">
        <title>Chromosome-level genome assembly of Eucalyptus globulus Labill. provides insights into its genome evolution.</title>
        <authorList>
            <person name="Li X."/>
        </authorList>
    </citation>
    <scope>NUCLEOTIDE SEQUENCE [LARGE SCALE GENOMIC DNA]</scope>
    <source>
        <strain evidence="2">CL2024</strain>
        <tissue evidence="2">Fresh tender leaves</tissue>
    </source>
</reference>
<feature type="chain" id="PRO_5044818104" description="Plant thionin family protein" evidence="1">
    <location>
        <begin position="25"/>
        <end position="85"/>
    </location>
</feature>
<dbReference type="EMBL" id="JBJKBG010000007">
    <property type="protein sequence ID" value="KAL3732037.1"/>
    <property type="molecule type" value="Genomic_DNA"/>
</dbReference>
<comment type="caution">
    <text evidence="2">The sequence shown here is derived from an EMBL/GenBank/DDBJ whole genome shotgun (WGS) entry which is preliminary data.</text>
</comment>
<sequence length="85" mass="9162">MATRSTIFAITVIAVLLMARTTFATPECVRECMPSCAKSGRSEQACAAACIEACDKAQPNGFEDWGWGWGWGGVDKKIPLSPNHL</sequence>
<evidence type="ECO:0000313" key="2">
    <source>
        <dbReference type="EMBL" id="KAL3732037.1"/>
    </source>
</evidence>
<name>A0ABD3K2T2_EUCGL</name>
<dbReference type="Proteomes" id="UP001634007">
    <property type="component" value="Unassembled WGS sequence"/>
</dbReference>
<keyword evidence="3" id="KW-1185">Reference proteome</keyword>
<organism evidence="2 3">
    <name type="scientific">Eucalyptus globulus</name>
    <name type="common">Tasmanian blue gum</name>
    <dbReference type="NCBI Taxonomy" id="34317"/>
    <lineage>
        <taxon>Eukaryota</taxon>
        <taxon>Viridiplantae</taxon>
        <taxon>Streptophyta</taxon>
        <taxon>Embryophyta</taxon>
        <taxon>Tracheophyta</taxon>
        <taxon>Spermatophyta</taxon>
        <taxon>Magnoliopsida</taxon>
        <taxon>eudicotyledons</taxon>
        <taxon>Gunneridae</taxon>
        <taxon>Pentapetalae</taxon>
        <taxon>rosids</taxon>
        <taxon>malvids</taxon>
        <taxon>Myrtales</taxon>
        <taxon>Myrtaceae</taxon>
        <taxon>Myrtoideae</taxon>
        <taxon>Eucalypteae</taxon>
        <taxon>Eucalyptus</taxon>
    </lineage>
</organism>
<keyword evidence="1" id="KW-0732">Signal</keyword>
<protein>
    <recommendedName>
        <fullName evidence="4">Plant thionin family protein</fullName>
    </recommendedName>
</protein>
<gene>
    <name evidence="2" type="ORF">ACJRO7_028821</name>
</gene>
<proteinExistence type="predicted"/>